<keyword evidence="9" id="KW-1185">Reference proteome</keyword>
<comment type="similarity">
    <text evidence="6">Belongs to the NFYA/HAP2 subunit family.</text>
</comment>
<feature type="region of interest" description="Disordered" evidence="7">
    <location>
        <begin position="1"/>
        <end position="21"/>
    </location>
</feature>
<name>A0A6A5SVG4_9PLEO</name>
<dbReference type="AlphaFoldDB" id="A0A6A5SVG4"/>
<keyword evidence="4 6" id="KW-0804">Transcription</keyword>
<dbReference type="GO" id="GO:0003677">
    <property type="term" value="F:DNA binding"/>
    <property type="evidence" value="ECO:0007669"/>
    <property type="project" value="UniProtKB-KW"/>
</dbReference>
<evidence type="ECO:0000256" key="4">
    <source>
        <dbReference type="ARBA" id="ARBA00023163"/>
    </source>
</evidence>
<feature type="compositionally biased region" description="Polar residues" evidence="7">
    <location>
        <begin position="1"/>
        <end position="14"/>
    </location>
</feature>
<organism evidence="8 9">
    <name type="scientific">Clathrospora elynae</name>
    <dbReference type="NCBI Taxonomy" id="706981"/>
    <lineage>
        <taxon>Eukaryota</taxon>
        <taxon>Fungi</taxon>
        <taxon>Dikarya</taxon>
        <taxon>Ascomycota</taxon>
        <taxon>Pezizomycotina</taxon>
        <taxon>Dothideomycetes</taxon>
        <taxon>Pleosporomycetidae</taxon>
        <taxon>Pleosporales</taxon>
        <taxon>Diademaceae</taxon>
        <taxon>Clathrospora</taxon>
    </lineage>
</organism>
<evidence type="ECO:0000256" key="2">
    <source>
        <dbReference type="ARBA" id="ARBA00023015"/>
    </source>
</evidence>
<proteinExistence type="inferred from homology"/>
<dbReference type="PROSITE" id="PS51152">
    <property type="entry name" value="NFYA_HAP2_2"/>
    <property type="match status" value="1"/>
</dbReference>
<dbReference type="InterPro" id="IPR001289">
    <property type="entry name" value="NFYA"/>
</dbReference>
<evidence type="ECO:0000256" key="1">
    <source>
        <dbReference type="ARBA" id="ARBA00004123"/>
    </source>
</evidence>
<evidence type="ECO:0000313" key="8">
    <source>
        <dbReference type="EMBL" id="KAF1943714.1"/>
    </source>
</evidence>
<dbReference type="Pfam" id="PF02045">
    <property type="entry name" value="CBFB_NFYA"/>
    <property type="match status" value="1"/>
</dbReference>
<gene>
    <name evidence="8" type="ORF">EJ02DRAFT_452973</name>
</gene>
<dbReference type="GO" id="GO:0005634">
    <property type="term" value="C:nucleus"/>
    <property type="evidence" value="ECO:0007669"/>
    <property type="project" value="UniProtKB-SubCell"/>
</dbReference>
<dbReference type="GO" id="GO:0003700">
    <property type="term" value="F:DNA-binding transcription factor activity"/>
    <property type="evidence" value="ECO:0007669"/>
    <property type="project" value="UniProtKB-UniRule"/>
</dbReference>
<evidence type="ECO:0000256" key="3">
    <source>
        <dbReference type="ARBA" id="ARBA00023125"/>
    </source>
</evidence>
<evidence type="ECO:0000313" key="9">
    <source>
        <dbReference type="Proteomes" id="UP000800038"/>
    </source>
</evidence>
<dbReference type="EMBL" id="ML976022">
    <property type="protein sequence ID" value="KAF1943714.1"/>
    <property type="molecule type" value="Genomic_DNA"/>
</dbReference>
<comment type="subcellular location">
    <subcellularLocation>
        <location evidence="1 6">Nucleus</location>
    </subcellularLocation>
</comment>
<keyword evidence="2 6" id="KW-0805">Transcription regulation</keyword>
<reference evidence="8" key="1">
    <citation type="journal article" date="2020" name="Stud. Mycol.">
        <title>101 Dothideomycetes genomes: a test case for predicting lifestyles and emergence of pathogens.</title>
        <authorList>
            <person name="Haridas S."/>
            <person name="Albert R."/>
            <person name="Binder M."/>
            <person name="Bloem J."/>
            <person name="Labutti K."/>
            <person name="Salamov A."/>
            <person name="Andreopoulos B."/>
            <person name="Baker S."/>
            <person name="Barry K."/>
            <person name="Bills G."/>
            <person name="Bluhm B."/>
            <person name="Cannon C."/>
            <person name="Castanera R."/>
            <person name="Culley D."/>
            <person name="Daum C."/>
            <person name="Ezra D."/>
            <person name="Gonzalez J."/>
            <person name="Henrissat B."/>
            <person name="Kuo A."/>
            <person name="Liang C."/>
            <person name="Lipzen A."/>
            <person name="Lutzoni F."/>
            <person name="Magnuson J."/>
            <person name="Mondo S."/>
            <person name="Nolan M."/>
            <person name="Ohm R."/>
            <person name="Pangilinan J."/>
            <person name="Park H.-J."/>
            <person name="Ramirez L."/>
            <person name="Alfaro M."/>
            <person name="Sun H."/>
            <person name="Tritt A."/>
            <person name="Yoshinaga Y."/>
            <person name="Zwiers L.-H."/>
            <person name="Turgeon B."/>
            <person name="Goodwin S."/>
            <person name="Spatafora J."/>
            <person name="Crous P."/>
            <person name="Grigoriev I."/>
        </authorList>
    </citation>
    <scope>NUCLEOTIDE SEQUENCE</scope>
    <source>
        <strain evidence="8">CBS 161.51</strain>
    </source>
</reference>
<dbReference type="OrthoDB" id="3674426at2759"/>
<comment type="function">
    <text evidence="6">Component of the sequence-specific heterotrimeric transcription factor (NF-Y) which specifically recognizes a 5'-CCAAT-3' box motif found in the promoters of its target genes.</text>
</comment>
<accession>A0A6A5SVG4</accession>
<keyword evidence="5 6" id="KW-0539">Nucleus</keyword>
<sequence length="113" mass="12826">MSQIDNMTTSNEQPPDTPPHLNVKQITRIQKRRIARQQLHKTLALSRQLFHQSPPHPYLRHACSRGPRGPDGQFLTPEQIATQNMEKLGIEEAAVKSTDLLPLTTTTEEKPKL</sequence>
<dbReference type="Gene3D" id="6.10.250.2430">
    <property type="match status" value="1"/>
</dbReference>
<evidence type="ECO:0000256" key="6">
    <source>
        <dbReference type="RuleBase" id="RU367155"/>
    </source>
</evidence>
<evidence type="ECO:0000256" key="7">
    <source>
        <dbReference type="SAM" id="MobiDB-lite"/>
    </source>
</evidence>
<keyword evidence="3 6" id="KW-0238">DNA-binding</keyword>
<comment type="subunit">
    <text evidence="6">Heterotrimer.</text>
</comment>
<dbReference type="Proteomes" id="UP000800038">
    <property type="component" value="Unassembled WGS sequence"/>
</dbReference>
<protein>
    <recommendedName>
        <fullName evidence="6">Transcriptional activator HAP2</fullName>
    </recommendedName>
</protein>
<evidence type="ECO:0000256" key="5">
    <source>
        <dbReference type="ARBA" id="ARBA00023242"/>
    </source>
</evidence>